<name>A0A8K0WKN4_9HYPO</name>
<protein>
    <recommendedName>
        <fullName evidence="6">PA14 domain-containing protein</fullName>
    </recommendedName>
</protein>
<dbReference type="PROSITE" id="PS00118">
    <property type="entry name" value="PA2_HIS"/>
    <property type="match status" value="1"/>
</dbReference>
<comment type="subcellular location">
    <subcellularLocation>
        <location evidence="1">Secreted</location>
    </subcellularLocation>
</comment>
<evidence type="ECO:0000256" key="3">
    <source>
        <dbReference type="SAM" id="SignalP"/>
    </source>
</evidence>
<sequence length="757" mass="81166">MRTSAGLAAVLGAAAAVASELNARGCGGDNCGRAVMANRFGAATMAARLADCSSYLSVTVTPSTSTRYVTETVSTTVTYDPLAPARRDEGAAAAIAPRQASKVIPAYASPCSGVASKYISACSCYGATAATTTAPTPIFTSTVVVTDASTVTLRNSPPLDTKNVVIPDFDDWTATYTFEEFTLPVFEATAPVEIPTPVPTTECFVDPAADGNEFYLLEPGKSILGNRDGIVGQPKNPETQEEADEMFEAMDNGTFEFPLYSFEKPADAPEGRYDLVLINGESKLYIALEDDGEMVFVSGSTGPTKTDGHITTIFGVTCKGRLTVHVGDNEYLWKGSGNSTIAQLGEVDNTAIAILPKDAESQPEKRGYDGMGQSGGAPRCPATPWNVWPRVRAGARGYNPNGCGPANGIDLVPDFSWSGCCNEHDNCFDNCDDKTFEGCNSEFHGCMHNRCRADYNRWWNAWLRPACLKTADFYAYMVGTDIGKKAFYASNSERCECACKNGQDLCKTGGSFNCISTENNNDHCGGCDRQCPYKTHCSGKGCVCDVHQCGSKCLDMRTNPFNCGRCGNVCESGFCYNGVCYDPPENPDRCYPRQGFENGDVKAAKGALGWSAEGATGDARAYFSVFDGAAGDSYGSAADLPSGGFSAISLVQDVRVCAGTAYDFDFQTRRVRGDGTCRYALSIGSRFITGWNNLPPTLATWNNVGPIRVNPFWLNQEGARQGSRHYLIAKFALHLQCDAGRSQWSGVRFDSFSLIPA</sequence>
<accession>A0A8K0WKN4</accession>
<keyword evidence="5" id="KW-1185">Reference proteome</keyword>
<dbReference type="PANTHER" id="PTHR12824:SF8">
    <property type="entry name" value="GXIVSPLA2, ISOFORM A"/>
    <property type="match status" value="1"/>
</dbReference>
<dbReference type="EMBL" id="JAGPNK010000024">
    <property type="protein sequence ID" value="KAH7304251.1"/>
    <property type="molecule type" value="Genomic_DNA"/>
</dbReference>
<dbReference type="GO" id="GO:0006644">
    <property type="term" value="P:phospholipid metabolic process"/>
    <property type="evidence" value="ECO:0007669"/>
    <property type="project" value="InterPro"/>
</dbReference>
<evidence type="ECO:0000256" key="2">
    <source>
        <dbReference type="ARBA" id="ARBA00022525"/>
    </source>
</evidence>
<dbReference type="GO" id="GO:0005509">
    <property type="term" value="F:calcium ion binding"/>
    <property type="evidence" value="ECO:0007669"/>
    <property type="project" value="InterPro"/>
</dbReference>
<dbReference type="InterPro" id="IPR010711">
    <property type="entry name" value="PLA2G12"/>
</dbReference>
<evidence type="ECO:0000256" key="1">
    <source>
        <dbReference type="ARBA" id="ARBA00004613"/>
    </source>
</evidence>
<evidence type="ECO:0008006" key="6">
    <source>
        <dbReference type="Google" id="ProtNLM"/>
    </source>
</evidence>
<dbReference type="GO" id="GO:0005576">
    <property type="term" value="C:extracellular region"/>
    <property type="evidence" value="ECO:0007669"/>
    <property type="project" value="UniProtKB-SubCell"/>
</dbReference>
<dbReference type="GO" id="GO:0016042">
    <property type="term" value="P:lipid catabolic process"/>
    <property type="evidence" value="ECO:0007669"/>
    <property type="project" value="InterPro"/>
</dbReference>
<feature type="chain" id="PRO_5035465146" description="PA14 domain-containing protein" evidence="3">
    <location>
        <begin position="20"/>
        <end position="757"/>
    </location>
</feature>
<keyword evidence="3" id="KW-0732">Signal</keyword>
<dbReference type="InterPro" id="IPR036444">
    <property type="entry name" value="PLipase_A2_dom_sf"/>
</dbReference>
<dbReference type="Proteomes" id="UP000813444">
    <property type="component" value="Unassembled WGS sequence"/>
</dbReference>
<reference evidence="4" key="1">
    <citation type="journal article" date="2021" name="Nat. Commun.">
        <title>Genetic determinants of endophytism in the Arabidopsis root mycobiome.</title>
        <authorList>
            <person name="Mesny F."/>
            <person name="Miyauchi S."/>
            <person name="Thiergart T."/>
            <person name="Pickel B."/>
            <person name="Atanasova L."/>
            <person name="Karlsson M."/>
            <person name="Huettel B."/>
            <person name="Barry K.W."/>
            <person name="Haridas S."/>
            <person name="Chen C."/>
            <person name="Bauer D."/>
            <person name="Andreopoulos W."/>
            <person name="Pangilinan J."/>
            <person name="LaButti K."/>
            <person name="Riley R."/>
            <person name="Lipzen A."/>
            <person name="Clum A."/>
            <person name="Drula E."/>
            <person name="Henrissat B."/>
            <person name="Kohler A."/>
            <person name="Grigoriev I.V."/>
            <person name="Martin F.M."/>
            <person name="Hacquard S."/>
        </authorList>
    </citation>
    <scope>NUCLEOTIDE SEQUENCE</scope>
    <source>
        <strain evidence="4">MPI-CAGE-CH-0235</strain>
    </source>
</reference>
<proteinExistence type="predicted"/>
<gene>
    <name evidence="4" type="ORF">B0I35DRAFT_516863</name>
</gene>
<dbReference type="OrthoDB" id="439917at2759"/>
<comment type="caution">
    <text evidence="4">The sequence shown here is derived from an EMBL/GenBank/DDBJ whole genome shotgun (WGS) entry which is preliminary data.</text>
</comment>
<dbReference type="InterPro" id="IPR033113">
    <property type="entry name" value="PLA2_histidine"/>
</dbReference>
<dbReference type="GO" id="GO:0050482">
    <property type="term" value="P:arachidonate secretion"/>
    <property type="evidence" value="ECO:0007669"/>
    <property type="project" value="InterPro"/>
</dbReference>
<evidence type="ECO:0000313" key="4">
    <source>
        <dbReference type="EMBL" id="KAH7304251.1"/>
    </source>
</evidence>
<dbReference type="PANTHER" id="PTHR12824">
    <property type="entry name" value="GROUP XII SECRETORY PHOSPHOLIPASE A2 FAMILY MEMBER"/>
    <property type="match status" value="1"/>
</dbReference>
<evidence type="ECO:0000313" key="5">
    <source>
        <dbReference type="Proteomes" id="UP000813444"/>
    </source>
</evidence>
<dbReference type="AlphaFoldDB" id="A0A8K0WKN4"/>
<organism evidence="4 5">
    <name type="scientific">Stachybotrys elegans</name>
    <dbReference type="NCBI Taxonomy" id="80388"/>
    <lineage>
        <taxon>Eukaryota</taxon>
        <taxon>Fungi</taxon>
        <taxon>Dikarya</taxon>
        <taxon>Ascomycota</taxon>
        <taxon>Pezizomycotina</taxon>
        <taxon>Sordariomycetes</taxon>
        <taxon>Hypocreomycetidae</taxon>
        <taxon>Hypocreales</taxon>
        <taxon>Stachybotryaceae</taxon>
        <taxon>Stachybotrys</taxon>
    </lineage>
</organism>
<keyword evidence="2" id="KW-0964">Secreted</keyword>
<feature type="signal peptide" evidence="3">
    <location>
        <begin position="1"/>
        <end position="19"/>
    </location>
</feature>
<dbReference type="GO" id="GO:0004623">
    <property type="term" value="F:phospholipase A2 activity"/>
    <property type="evidence" value="ECO:0007669"/>
    <property type="project" value="InterPro"/>
</dbReference>
<dbReference type="SUPFAM" id="SSF48619">
    <property type="entry name" value="Phospholipase A2, PLA2"/>
    <property type="match status" value="1"/>
</dbReference>